<dbReference type="OrthoDB" id="8479143at2"/>
<evidence type="ECO:0000313" key="10">
    <source>
        <dbReference type="Proteomes" id="UP000315133"/>
    </source>
</evidence>
<evidence type="ECO:0000259" key="7">
    <source>
        <dbReference type="PROSITE" id="PS51077"/>
    </source>
</evidence>
<keyword evidence="2" id="KW-0805">Transcription regulation</keyword>
<dbReference type="InterPro" id="IPR036388">
    <property type="entry name" value="WH-like_DNA-bd_sf"/>
</dbReference>
<evidence type="ECO:0000313" key="9">
    <source>
        <dbReference type="EMBL" id="TQM97168.1"/>
    </source>
</evidence>
<accession>A0A543KQ33</accession>
<evidence type="ECO:0000259" key="8">
    <source>
        <dbReference type="PROSITE" id="PS51078"/>
    </source>
</evidence>
<sequence>MSTPEAERPRGVQSVDRALDILELLAGHQSTMGVTEIAREVGLAPGTTHRLLVALARRGWVRQDPGRRYGVGLAARRLGDASGAQLATLAVPALRAAVELTEETANLASLDGDVMVYVAQAPSPHTLRIFAEVGRRVPLHSTAVGKVVLARMEPARAMDMLTRPGVELRARTPRTLTDLDDLRAELDRVREQGYALDDEEMELGVRCVAVPVASGALGSLALSVSGPTERMTRERAVAAVPGLRQIAADLAERSLGATA</sequence>
<dbReference type="PROSITE" id="PS51078">
    <property type="entry name" value="ICLR_ED"/>
    <property type="match status" value="1"/>
</dbReference>
<dbReference type="SMART" id="SM00346">
    <property type="entry name" value="HTH_ICLR"/>
    <property type="match status" value="1"/>
</dbReference>
<gene>
    <name evidence="9" type="ORF">FB476_2071</name>
</gene>
<evidence type="ECO:0000256" key="5">
    <source>
        <dbReference type="ARBA" id="ARBA00058938"/>
    </source>
</evidence>
<keyword evidence="10" id="KW-1185">Reference proteome</keyword>
<dbReference type="GO" id="GO:0003700">
    <property type="term" value="F:DNA-binding transcription factor activity"/>
    <property type="evidence" value="ECO:0007669"/>
    <property type="project" value="TreeGrafter"/>
</dbReference>
<evidence type="ECO:0000256" key="2">
    <source>
        <dbReference type="ARBA" id="ARBA00023015"/>
    </source>
</evidence>
<dbReference type="PANTHER" id="PTHR30136">
    <property type="entry name" value="HELIX-TURN-HELIX TRANSCRIPTIONAL REGULATOR, ICLR FAMILY"/>
    <property type="match status" value="1"/>
</dbReference>
<feature type="domain" description="HTH iclR-type" evidence="7">
    <location>
        <begin position="12"/>
        <end position="73"/>
    </location>
</feature>
<dbReference type="AlphaFoldDB" id="A0A543KQ33"/>
<evidence type="ECO:0000256" key="3">
    <source>
        <dbReference type="ARBA" id="ARBA00023125"/>
    </source>
</evidence>
<evidence type="ECO:0000256" key="4">
    <source>
        <dbReference type="ARBA" id="ARBA00023163"/>
    </source>
</evidence>
<proteinExistence type="predicted"/>
<dbReference type="Pfam" id="PF01614">
    <property type="entry name" value="IclR_C"/>
    <property type="match status" value="1"/>
</dbReference>
<dbReference type="Proteomes" id="UP000315133">
    <property type="component" value="Unassembled WGS sequence"/>
</dbReference>
<dbReference type="GO" id="GO:0045892">
    <property type="term" value="P:negative regulation of DNA-templated transcription"/>
    <property type="evidence" value="ECO:0007669"/>
    <property type="project" value="TreeGrafter"/>
</dbReference>
<dbReference type="PROSITE" id="PS51077">
    <property type="entry name" value="HTH_ICLR"/>
    <property type="match status" value="1"/>
</dbReference>
<comment type="caution">
    <text evidence="9">The sequence shown here is derived from an EMBL/GenBank/DDBJ whole genome shotgun (WGS) entry which is preliminary data.</text>
</comment>
<dbReference type="Gene3D" id="1.10.10.10">
    <property type="entry name" value="Winged helix-like DNA-binding domain superfamily/Winged helix DNA-binding domain"/>
    <property type="match status" value="1"/>
</dbReference>
<dbReference type="InterPro" id="IPR050707">
    <property type="entry name" value="HTH_MetabolicPath_Reg"/>
</dbReference>
<dbReference type="SUPFAM" id="SSF46785">
    <property type="entry name" value="Winged helix' DNA-binding domain"/>
    <property type="match status" value="1"/>
</dbReference>
<dbReference type="RefSeq" id="WP_141818674.1">
    <property type="nucleotide sequence ID" value="NZ_BAAAIL010000002.1"/>
</dbReference>
<dbReference type="SUPFAM" id="SSF55781">
    <property type="entry name" value="GAF domain-like"/>
    <property type="match status" value="1"/>
</dbReference>
<dbReference type="GO" id="GO:0006071">
    <property type="term" value="P:glycerol metabolic process"/>
    <property type="evidence" value="ECO:0007669"/>
    <property type="project" value="UniProtKB-KW"/>
</dbReference>
<name>A0A543KQ33_9MICO</name>
<dbReference type="InterPro" id="IPR036390">
    <property type="entry name" value="WH_DNA-bd_sf"/>
</dbReference>
<keyword evidence="3" id="KW-0238">DNA-binding</keyword>
<protein>
    <recommendedName>
        <fullName evidence="6">Glycerol operon regulatory protein</fullName>
    </recommendedName>
</protein>
<comment type="function">
    <text evidence="5">May be an activator protein for the gylABX operon.</text>
</comment>
<reference evidence="9 10" key="1">
    <citation type="submission" date="2019-06" db="EMBL/GenBank/DDBJ databases">
        <title>Sequencing the genomes of 1000 actinobacteria strains.</title>
        <authorList>
            <person name="Klenk H.-P."/>
        </authorList>
    </citation>
    <scope>NUCLEOTIDE SEQUENCE [LARGE SCALE GENOMIC DNA]</scope>
    <source>
        <strain evidence="9 10">DSM 12362</strain>
    </source>
</reference>
<organism evidence="9 10">
    <name type="scientific">Ornithinimicrobium humiphilum</name>
    <dbReference type="NCBI Taxonomy" id="125288"/>
    <lineage>
        <taxon>Bacteria</taxon>
        <taxon>Bacillati</taxon>
        <taxon>Actinomycetota</taxon>
        <taxon>Actinomycetes</taxon>
        <taxon>Micrococcales</taxon>
        <taxon>Ornithinimicrobiaceae</taxon>
        <taxon>Ornithinimicrobium</taxon>
    </lineage>
</organism>
<evidence type="ECO:0000256" key="6">
    <source>
        <dbReference type="ARBA" id="ARBA00070406"/>
    </source>
</evidence>
<dbReference type="Gene3D" id="3.30.450.40">
    <property type="match status" value="1"/>
</dbReference>
<dbReference type="EMBL" id="VFPU01000001">
    <property type="protein sequence ID" value="TQM97168.1"/>
    <property type="molecule type" value="Genomic_DNA"/>
</dbReference>
<dbReference type="PANTHER" id="PTHR30136:SF24">
    <property type="entry name" value="HTH-TYPE TRANSCRIPTIONAL REPRESSOR ALLR"/>
    <property type="match status" value="1"/>
</dbReference>
<dbReference type="InterPro" id="IPR014757">
    <property type="entry name" value="Tscrpt_reg_IclR_C"/>
</dbReference>
<feature type="domain" description="IclR-ED" evidence="8">
    <location>
        <begin position="74"/>
        <end position="257"/>
    </location>
</feature>
<keyword evidence="1" id="KW-0319">Glycerol metabolism</keyword>
<dbReference type="InterPro" id="IPR029016">
    <property type="entry name" value="GAF-like_dom_sf"/>
</dbReference>
<keyword evidence="4" id="KW-0804">Transcription</keyword>
<dbReference type="Pfam" id="PF09339">
    <property type="entry name" value="HTH_IclR"/>
    <property type="match status" value="1"/>
</dbReference>
<evidence type="ECO:0000256" key="1">
    <source>
        <dbReference type="ARBA" id="ARBA00022798"/>
    </source>
</evidence>
<dbReference type="GO" id="GO:0003677">
    <property type="term" value="F:DNA binding"/>
    <property type="evidence" value="ECO:0007669"/>
    <property type="project" value="UniProtKB-KW"/>
</dbReference>
<dbReference type="FunFam" id="1.10.10.10:FF:000056">
    <property type="entry name" value="IclR family transcriptional regulator"/>
    <property type="match status" value="1"/>
</dbReference>
<dbReference type="InterPro" id="IPR005471">
    <property type="entry name" value="Tscrpt_reg_IclR_N"/>
</dbReference>